<evidence type="ECO:0000256" key="1">
    <source>
        <dbReference type="SAM" id="Phobius"/>
    </source>
</evidence>
<sequence length="107" mass="11520">MNAIAAALGGLGWIAVAMTFLLVARLSRRLGNVTHARPYYLWMNIAALLITAGAVGNFLLEASIVAQNGQLVDNTLRLLCEASVAVGVSLGLGVAWYYWSWLLAERD</sequence>
<organism evidence="2 3">
    <name type="scientific">Phototrophicus methaneseepsis</name>
    <dbReference type="NCBI Taxonomy" id="2710758"/>
    <lineage>
        <taxon>Bacteria</taxon>
        <taxon>Bacillati</taxon>
        <taxon>Chloroflexota</taxon>
        <taxon>Candidatus Thermofontia</taxon>
        <taxon>Phototrophicales</taxon>
        <taxon>Phototrophicaceae</taxon>
        <taxon>Phototrophicus</taxon>
    </lineage>
</organism>
<evidence type="ECO:0000313" key="2">
    <source>
        <dbReference type="EMBL" id="QPC81863.1"/>
    </source>
</evidence>
<keyword evidence="1" id="KW-0472">Membrane</keyword>
<dbReference type="Proteomes" id="UP000594468">
    <property type="component" value="Chromosome"/>
</dbReference>
<dbReference type="KEGG" id="pmet:G4Y79_19555"/>
<keyword evidence="3" id="KW-1185">Reference proteome</keyword>
<reference evidence="2 3" key="1">
    <citation type="submission" date="2020-02" db="EMBL/GenBank/DDBJ databases">
        <authorList>
            <person name="Zheng R.K."/>
            <person name="Sun C.M."/>
        </authorList>
    </citation>
    <scope>NUCLEOTIDE SEQUENCE [LARGE SCALE GENOMIC DNA]</scope>
    <source>
        <strain evidence="3">rifampicinis</strain>
    </source>
</reference>
<proteinExistence type="predicted"/>
<feature type="transmembrane region" description="Helical" evidence="1">
    <location>
        <begin position="76"/>
        <end position="99"/>
    </location>
</feature>
<accession>A0A7S8E7S2</accession>
<keyword evidence="1" id="KW-0812">Transmembrane</keyword>
<dbReference type="RefSeq" id="WP_195169934.1">
    <property type="nucleotide sequence ID" value="NZ_CP062983.1"/>
</dbReference>
<name>A0A7S8E7S2_9CHLR</name>
<protein>
    <recommendedName>
        <fullName evidence="4">Transmembrane protein</fullName>
    </recommendedName>
</protein>
<evidence type="ECO:0008006" key="4">
    <source>
        <dbReference type="Google" id="ProtNLM"/>
    </source>
</evidence>
<dbReference type="AlphaFoldDB" id="A0A7S8E7S2"/>
<feature type="transmembrane region" description="Helical" evidence="1">
    <location>
        <begin position="39"/>
        <end position="60"/>
    </location>
</feature>
<feature type="transmembrane region" description="Helical" evidence="1">
    <location>
        <begin position="6"/>
        <end position="27"/>
    </location>
</feature>
<dbReference type="EMBL" id="CP062983">
    <property type="protein sequence ID" value="QPC81863.1"/>
    <property type="molecule type" value="Genomic_DNA"/>
</dbReference>
<evidence type="ECO:0000313" key="3">
    <source>
        <dbReference type="Proteomes" id="UP000594468"/>
    </source>
</evidence>
<gene>
    <name evidence="2" type="ORF">G4Y79_19555</name>
</gene>
<keyword evidence="1" id="KW-1133">Transmembrane helix</keyword>